<accession>A0A382TTM7</accession>
<name>A0A382TTM7_9ZZZZ</name>
<protein>
    <submittedName>
        <fullName evidence="1">Uncharacterized protein</fullName>
    </submittedName>
</protein>
<gene>
    <name evidence="1" type="ORF">METZ01_LOCUS377831</name>
</gene>
<organism evidence="1">
    <name type="scientific">marine metagenome</name>
    <dbReference type="NCBI Taxonomy" id="408172"/>
    <lineage>
        <taxon>unclassified sequences</taxon>
        <taxon>metagenomes</taxon>
        <taxon>ecological metagenomes</taxon>
    </lineage>
</organism>
<dbReference type="AlphaFoldDB" id="A0A382TTM7"/>
<reference evidence="1" key="1">
    <citation type="submission" date="2018-05" db="EMBL/GenBank/DDBJ databases">
        <authorList>
            <person name="Lanie J.A."/>
            <person name="Ng W.-L."/>
            <person name="Kazmierczak K.M."/>
            <person name="Andrzejewski T.M."/>
            <person name="Davidsen T.M."/>
            <person name="Wayne K.J."/>
            <person name="Tettelin H."/>
            <person name="Glass J.I."/>
            <person name="Rusch D."/>
            <person name="Podicherti R."/>
            <person name="Tsui H.-C.T."/>
            <person name="Winkler M.E."/>
        </authorList>
    </citation>
    <scope>NUCLEOTIDE SEQUENCE</scope>
</reference>
<sequence length="103" mass="11758">MGMKLGKEKLSLSKKGLLDVNKVVSFFMDVLGYDLNPVKGQDNSYWFSGINGVEALSGPKYYKLIFDNWGVEIDCIGMINAFHMKHWIADDIKVNFINKNHKK</sequence>
<proteinExistence type="predicted"/>
<evidence type="ECO:0000313" key="1">
    <source>
        <dbReference type="EMBL" id="SVD24977.1"/>
    </source>
</evidence>
<dbReference type="EMBL" id="UINC01138806">
    <property type="protein sequence ID" value="SVD24977.1"/>
    <property type="molecule type" value="Genomic_DNA"/>
</dbReference>